<keyword evidence="2" id="KW-1185">Reference proteome</keyword>
<sequence>MTSYMIKYPDYYSTFLSNIFSSTNPKSIYVVFVEIYSSVSEDFYRKCAEFVTATGGAAFRFSDYATVRQYFGVYFNNVVGRDEVTYRSFNTDEMNSLSLVTYPFMLHDNATYSAVLIIPGGSSNVQSASLQSSNGNTENCDLQPIGGDLTLISLQSPIGSSSGSSQQRFQLKIQLRNSSPSWGKIFVYEELPSLSVSVALSATTIDDGNSETLCMYVFYCTSF</sequence>
<evidence type="ECO:0000313" key="1">
    <source>
        <dbReference type="EMBL" id="VDL66292.1"/>
    </source>
</evidence>
<dbReference type="WBParaSite" id="NBR_0000270201-mRNA-1">
    <property type="protein sequence ID" value="NBR_0000270201-mRNA-1"/>
    <property type="gene ID" value="NBR_0000270201"/>
</dbReference>
<evidence type="ECO:0000313" key="2">
    <source>
        <dbReference type="Proteomes" id="UP000271162"/>
    </source>
</evidence>
<evidence type="ECO:0000313" key="3">
    <source>
        <dbReference type="WBParaSite" id="NBR_0000270201-mRNA-1"/>
    </source>
</evidence>
<gene>
    <name evidence="1" type="ORF">NBR_LOCUS2703</name>
</gene>
<dbReference type="AlphaFoldDB" id="A0A0N4XJK0"/>
<name>A0A0N4XJK0_NIPBR</name>
<dbReference type="EMBL" id="UYSL01003347">
    <property type="protein sequence ID" value="VDL66292.1"/>
    <property type="molecule type" value="Genomic_DNA"/>
</dbReference>
<protein>
    <submittedName>
        <fullName evidence="3">Lectin_legB domain-containing protein</fullName>
    </submittedName>
</protein>
<reference evidence="3" key="1">
    <citation type="submission" date="2017-02" db="UniProtKB">
        <authorList>
            <consortium name="WormBaseParasite"/>
        </authorList>
    </citation>
    <scope>IDENTIFICATION</scope>
</reference>
<proteinExistence type="predicted"/>
<reference evidence="1 2" key="2">
    <citation type="submission" date="2018-11" db="EMBL/GenBank/DDBJ databases">
        <authorList>
            <consortium name="Pathogen Informatics"/>
        </authorList>
    </citation>
    <scope>NUCLEOTIDE SEQUENCE [LARGE SCALE GENOMIC DNA]</scope>
</reference>
<organism evidence="3">
    <name type="scientific">Nippostrongylus brasiliensis</name>
    <name type="common">Rat hookworm</name>
    <dbReference type="NCBI Taxonomy" id="27835"/>
    <lineage>
        <taxon>Eukaryota</taxon>
        <taxon>Metazoa</taxon>
        <taxon>Ecdysozoa</taxon>
        <taxon>Nematoda</taxon>
        <taxon>Chromadorea</taxon>
        <taxon>Rhabditida</taxon>
        <taxon>Rhabditina</taxon>
        <taxon>Rhabditomorpha</taxon>
        <taxon>Strongyloidea</taxon>
        <taxon>Heligmosomidae</taxon>
        <taxon>Nippostrongylus</taxon>
    </lineage>
</organism>
<accession>A0A0N4XJK0</accession>
<dbReference type="Proteomes" id="UP000271162">
    <property type="component" value="Unassembled WGS sequence"/>
</dbReference>